<feature type="region of interest" description="Disordered" evidence="1">
    <location>
        <begin position="1"/>
        <end position="20"/>
    </location>
</feature>
<dbReference type="Proteomes" id="UP000283210">
    <property type="component" value="Chromosome 24"/>
</dbReference>
<evidence type="ECO:0000313" key="3">
    <source>
        <dbReference type="EMBL" id="RVE55946.1"/>
    </source>
</evidence>
<feature type="compositionally biased region" description="Polar residues" evidence="1">
    <location>
        <begin position="709"/>
        <end position="730"/>
    </location>
</feature>
<feature type="compositionally biased region" description="Basic and acidic residues" evidence="1">
    <location>
        <begin position="832"/>
        <end position="848"/>
    </location>
</feature>
<feature type="region of interest" description="Disordered" evidence="1">
    <location>
        <begin position="696"/>
        <end position="730"/>
    </location>
</feature>
<dbReference type="OrthoDB" id="9934401at2759"/>
<evidence type="ECO:0000313" key="4">
    <source>
        <dbReference type="Proteomes" id="UP000283210"/>
    </source>
</evidence>
<evidence type="ECO:0000259" key="2">
    <source>
        <dbReference type="Pfam" id="PF15696"/>
    </source>
</evidence>
<proteinExistence type="predicted"/>
<evidence type="ECO:0000256" key="1">
    <source>
        <dbReference type="SAM" id="MobiDB-lite"/>
    </source>
</evidence>
<name>A0A3S2PMR3_ORYJA</name>
<dbReference type="InterPro" id="IPR031419">
    <property type="entry name" value="RAD51_interact"/>
</dbReference>
<reference evidence="3 4" key="2">
    <citation type="submission" date="2019-01" db="EMBL/GenBank/DDBJ databases">
        <title>A chromosome length genome reference of the Java medaka (oryzias javanicus).</title>
        <authorList>
            <person name="Herpin A."/>
            <person name="Takehana Y."/>
            <person name="Naruse K."/>
            <person name="Ansai S."/>
            <person name="Kawaguchi M."/>
        </authorList>
    </citation>
    <scope>NUCLEOTIDE SEQUENCE [LARGE SCALE GENOMIC DNA]</scope>
    <source>
        <strain evidence="3">RS831</strain>
        <tissue evidence="3">Whole body</tissue>
    </source>
</reference>
<organism evidence="3 4">
    <name type="scientific">Oryzias javanicus</name>
    <name type="common">Javanese ricefish</name>
    <name type="synonym">Aplocheilus javanicus</name>
    <dbReference type="NCBI Taxonomy" id="123683"/>
    <lineage>
        <taxon>Eukaryota</taxon>
        <taxon>Metazoa</taxon>
        <taxon>Chordata</taxon>
        <taxon>Craniata</taxon>
        <taxon>Vertebrata</taxon>
        <taxon>Euteleostomi</taxon>
        <taxon>Actinopterygii</taxon>
        <taxon>Neopterygii</taxon>
        <taxon>Teleostei</taxon>
        <taxon>Neoteleostei</taxon>
        <taxon>Acanthomorphata</taxon>
        <taxon>Ovalentaria</taxon>
        <taxon>Atherinomorphae</taxon>
        <taxon>Beloniformes</taxon>
        <taxon>Adrianichthyidae</taxon>
        <taxon>Oryziinae</taxon>
        <taxon>Oryzias</taxon>
    </lineage>
</organism>
<protein>
    <recommendedName>
        <fullName evidence="2">RAD51 interacting motif domain-containing protein</fullName>
    </recommendedName>
</protein>
<feature type="region of interest" description="Disordered" evidence="1">
    <location>
        <begin position="128"/>
        <end position="154"/>
    </location>
</feature>
<accession>A0A3S2PMR3</accession>
<gene>
    <name evidence="3" type="ORF">OJAV_G00231330</name>
</gene>
<feature type="region of interest" description="Disordered" evidence="1">
    <location>
        <begin position="404"/>
        <end position="456"/>
    </location>
</feature>
<feature type="domain" description="RAD51 interacting motif" evidence="2">
    <location>
        <begin position="864"/>
        <end position="899"/>
    </location>
</feature>
<dbReference type="EMBL" id="CM012460">
    <property type="protein sequence ID" value="RVE55946.1"/>
    <property type="molecule type" value="Genomic_DNA"/>
</dbReference>
<feature type="compositionally biased region" description="Basic and acidic residues" evidence="1">
    <location>
        <begin position="434"/>
        <end position="450"/>
    </location>
</feature>
<feature type="compositionally biased region" description="Polar residues" evidence="1">
    <location>
        <begin position="136"/>
        <end position="150"/>
    </location>
</feature>
<feature type="compositionally biased region" description="Basic and acidic residues" evidence="1">
    <location>
        <begin position="1"/>
        <end position="16"/>
    </location>
</feature>
<dbReference type="Pfam" id="PF15696">
    <property type="entry name" value="RAD51_interact"/>
    <property type="match status" value="1"/>
</dbReference>
<dbReference type="AlphaFoldDB" id="A0A3S2PMR3"/>
<feature type="region of interest" description="Disordered" evidence="1">
    <location>
        <begin position="830"/>
        <end position="883"/>
    </location>
</feature>
<feature type="compositionally biased region" description="Polar residues" evidence="1">
    <location>
        <begin position="404"/>
        <end position="430"/>
    </location>
</feature>
<keyword evidence="4" id="KW-1185">Reference proteome</keyword>
<reference evidence="3 4" key="1">
    <citation type="submission" date="2018-11" db="EMBL/GenBank/DDBJ databases">
        <authorList>
            <person name="Lopez-Roques C."/>
            <person name="Donnadieu C."/>
            <person name="Bouchez O."/>
            <person name="Klopp C."/>
            <person name="Cabau C."/>
            <person name="Zahm M."/>
        </authorList>
    </citation>
    <scope>NUCLEOTIDE SEQUENCE [LARGE SCALE GENOMIC DNA]</scope>
    <source>
        <strain evidence="3">RS831</strain>
        <tissue evidence="3">Whole body</tissue>
    </source>
</reference>
<sequence length="904" mass="99291">MKEITEAFGSEAERKFSSPLSAKWPRIDSEDLSVNSRADSPLKAKHLTPVDLQKSGGLTWESEFEDSHTKACDETVTVAYALHTSAAHSNISHTGSSQRSFIISEEHQAPMRRTEHLLVPDTDKFKFSPRDYSGRAPTSVNTYSPSSPVHKQQRKSLECASPGSCSFLTGSDEEGTQVQTSIGQTLALALSSGRLDCTNDAVYVEGLCETWSQFAEVEEGNLEKKEHDFIENIPSTAVVSKPEEAVFGNLTEGEEKNKESEMWICISEYPLTCGAETQVHESDVRETIIFSPDIRVEGSILVDVGKKSIDEKVCADVNNHDEALNATDPAIKVEIVNSFEWMHTYSGSTTDLLCYDSNILQRVQESPEQSDWLCTEANEASCQSIAQTQGYLITNSSSLNMNGNQGNCQPHFSPSVTPGGIQQSEDLSPNATEKQTEEKAKKAEMSKEKLPSPSQQDRCITNQMEGETVKDAGELGKNHDLLCPQPASSDVYASDMSEEKEVVIDATEEIKAVGCKRSEMSANNNTLMPADSISSVCNASKQEQRLDISCDGQHRSKVVSAEGGDQLLASDAVVPCQLDLSPLQNRHPSSTALPHHDRCSSLSLSFCSRALGGFDTFEKVHLSLDDEDDACLIYVPPQPLKATPPLLPYELVDEGACPEDLLIKNLSKEEVKILKVTASDCNSFINDEALQIISAPEKPKLQPDGGSACESSQSKMLPTESDTPSSINKSPCTDFDMTEHFSKVLKELNLFFDISCSDFAQPPSPDQYVTDPVESSVLEPTQYLRSPEPDDFRATSTGEDAGVKICEHDSVNAVSSDTEQEVPLNTHLCRKVSPDAPEKPTEPEEIKQKTWSSSFMYPPFSEQASHSSSESPRRLEPLKTCTRPIRVGLSKRAKTKHLHRLHPY</sequence>